<dbReference type="EMBL" id="CP033219">
    <property type="protein sequence ID" value="AZV79984.1"/>
    <property type="molecule type" value="Genomic_DNA"/>
</dbReference>
<keyword evidence="5 6" id="KW-0560">Oxidoreductase</keyword>
<dbReference type="InterPro" id="IPR052161">
    <property type="entry name" value="Mycobact_Acyl-CoA_DH"/>
</dbReference>
<feature type="domain" description="Acyl-CoA dehydrogenase/oxidase C-terminal" evidence="7">
    <location>
        <begin position="231"/>
        <end position="395"/>
    </location>
</feature>
<dbReference type="InterPro" id="IPR036250">
    <property type="entry name" value="AcylCo_DH-like_C"/>
</dbReference>
<proteinExistence type="inferred from homology"/>
<dbReference type="Gene3D" id="2.40.110.10">
    <property type="entry name" value="Butyryl-CoA Dehydrogenase, subunit A, domain 2"/>
    <property type="match status" value="1"/>
</dbReference>
<evidence type="ECO:0000256" key="3">
    <source>
        <dbReference type="ARBA" id="ARBA00022630"/>
    </source>
</evidence>
<evidence type="ECO:0000256" key="1">
    <source>
        <dbReference type="ARBA" id="ARBA00001974"/>
    </source>
</evidence>
<comment type="cofactor">
    <cofactor evidence="1 6">
        <name>FAD</name>
        <dbReference type="ChEBI" id="CHEBI:57692"/>
    </cofactor>
</comment>
<dbReference type="InterPro" id="IPR009100">
    <property type="entry name" value="AcylCoA_DH/oxidase_NM_dom_sf"/>
</dbReference>
<keyword evidence="4 6" id="KW-0274">FAD</keyword>
<dbReference type="GO" id="GO:0016627">
    <property type="term" value="F:oxidoreductase activity, acting on the CH-CH group of donors"/>
    <property type="evidence" value="ECO:0007669"/>
    <property type="project" value="InterPro"/>
</dbReference>
<gene>
    <name evidence="10" type="ORF">EBB79_20260</name>
</gene>
<dbReference type="InterPro" id="IPR046373">
    <property type="entry name" value="Acyl-CoA_Oxase/DH_mid-dom_sf"/>
</dbReference>
<dbReference type="InterPro" id="IPR009075">
    <property type="entry name" value="AcylCo_DH/oxidase_C"/>
</dbReference>
<evidence type="ECO:0000313" key="10">
    <source>
        <dbReference type="EMBL" id="AZV79984.1"/>
    </source>
</evidence>
<feature type="domain" description="Acyl-CoA oxidase/dehydrogenase middle" evidence="8">
    <location>
        <begin position="125"/>
        <end position="219"/>
    </location>
</feature>
<comment type="similarity">
    <text evidence="2 6">Belongs to the acyl-CoA dehydrogenase family.</text>
</comment>
<keyword evidence="11" id="KW-1185">Reference proteome</keyword>
<dbReference type="Gene3D" id="1.20.140.10">
    <property type="entry name" value="Butyryl-CoA Dehydrogenase, subunit A, domain 3"/>
    <property type="match status" value="1"/>
</dbReference>
<dbReference type="Pfam" id="PF00441">
    <property type="entry name" value="Acyl-CoA_dh_1"/>
    <property type="match status" value="1"/>
</dbReference>
<dbReference type="SUPFAM" id="SSF56645">
    <property type="entry name" value="Acyl-CoA dehydrogenase NM domain-like"/>
    <property type="match status" value="1"/>
</dbReference>
<evidence type="ECO:0000259" key="7">
    <source>
        <dbReference type="Pfam" id="PF00441"/>
    </source>
</evidence>
<dbReference type="InterPro" id="IPR013786">
    <property type="entry name" value="AcylCoA_DH/ox_N"/>
</dbReference>
<dbReference type="OrthoDB" id="9775090at2"/>
<evidence type="ECO:0000313" key="11">
    <source>
        <dbReference type="Proteomes" id="UP000283063"/>
    </source>
</evidence>
<evidence type="ECO:0000259" key="8">
    <source>
        <dbReference type="Pfam" id="PF02770"/>
    </source>
</evidence>
<sequence>MDLAYTTDEQDFRAEVLSFLKAELDSRLADRVRLGKPLSKADYESWHASLNSRGWLAGNWPKHHGGAGWTPVERHIFEEETTLAHAPRIVPFGLTMLGPVLQAFGTPEQCGHYLPRILSGQDWWCQGYSEPGAGSDLAAVKTSAVRDGDHYVVNGQKTWTTLGQHANWIFCLVRTNAEVKAQEGISFLLIDMATPGVTVRPIVLLDGEAEVNEVFFDDVRVPVGNLVGEQDKGWTYAKYLLTHERTNIAGVGFSNAGLANVKRIASAEVSGGRPLIENPHFAARIAQVEIDLMAMSTTNSRTLAQAAAGQAPGAQSSMLKVKGTLIRQEITDLTRRAVGPYAAPFLPEALDDGYNGEPVGPDYATAASAQYFNNRKLSIFGGSNEIQRTIISKTILEL</sequence>
<feature type="domain" description="Acyl-CoA dehydrogenase/oxidase N-terminal" evidence="9">
    <location>
        <begin position="6"/>
        <end position="121"/>
    </location>
</feature>
<evidence type="ECO:0000256" key="4">
    <source>
        <dbReference type="ARBA" id="ARBA00022827"/>
    </source>
</evidence>
<keyword evidence="3 6" id="KW-0285">Flavoprotein</keyword>
<organism evidence="10 11">
    <name type="scientific">Parasedimentitalea marina</name>
    <dbReference type="NCBI Taxonomy" id="2483033"/>
    <lineage>
        <taxon>Bacteria</taxon>
        <taxon>Pseudomonadati</taxon>
        <taxon>Pseudomonadota</taxon>
        <taxon>Alphaproteobacteria</taxon>
        <taxon>Rhodobacterales</taxon>
        <taxon>Paracoccaceae</taxon>
        <taxon>Parasedimentitalea</taxon>
    </lineage>
</organism>
<dbReference type="SUPFAM" id="SSF47203">
    <property type="entry name" value="Acyl-CoA dehydrogenase C-terminal domain-like"/>
    <property type="match status" value="1"/>
</dbReference>
<dbReference type="PANTHER" id="PTHR43292">
    <property type="entry name" value="ACYL-COA DEHYDROGENASE"/>
    <property type="match status" value="1"/>
</dbReference>
<dbReference type="GO" id="GO:0050660">
    <property type="term" value="F:flavin adenine dinucleotide binding"/>
    <property type="evidence" value="ECO:0007669"/>
    <property type="project" value="InterPro"/>
</dbReference>
<dbReference type="RefSeq" id="WP_127750570.1">
    <property type="nucleotide sequence ID" value="NZ_CP033219.1"/>
</dbReference>
<accession>A0A3T0N7H0</accession>
<dbReference type="GO" id="GO:0005886">
    <property type="term" value="C:plasma membrane"/>
    <property type="evidence" value="ECO:0007669"/>
    <property type="project" value="TreeGrafter"/>
</dbReference>
<evidence type="ECO:0000256" key="5">
    <source>
        <dbReference type="ARBA" id="ARBA00023002"/>
    </source>
</evidence>
<dbReference type="FunFam" id="2.40.110.10:FF:000011">
    <property type="entry name" value="Acyl-CoA dehydrogenase FadE34"/>
    <property type="match status" value="1"/>
</dbReference>
<dbReference type="Gene3D" id="1.10.540.10">
    <property type="entry name" value="Acyl-CoA dehydrogenase/oxidase, N-terminal domain"/>
    <property type="match status" value="1"/>
</dbReference>
<dbReference type="InterPro" id="IPR006091">
    <property type="entry name" value="Acyl-CoA_Oxase/DH_mid-dom"/>
</dbReference>
<reference evidence="10 11" key="1">
    <citation type="submission" date="2018-10" db="EMBL/GenBank/DDBJ databases">
        <title>Parasedimentitalea marina sp. nov., a psychrophilic bacterium isolated from deep seawater of the New Britain Trench.</title>
        <authorList>
            <person name="Cao J."/>
        </authorList>
    </citation>
    <scope>NUCLEOTIDE SEQUENCE [LARGE SCALE GENOMIC DNA]</scope>
    <source>
        <strain evidence="10 11">W43</strain>
    </source>
</reference>
<protein>
    <submittedName>
        <fullName evidence="10">Pimeloyl-CoA dehydrogenase large subunit</fullName>
    </submittedName>
</protein>
<dbReference type="KEGG" id="sedi:EBB79_20260"/>
<name>A0A3T0N7H0_9RHOB</name>
<evidence type="ECO:0000256" key="2">
    <source>
        <dbReference type="ARBA" id="ARBA00009347"/>
    </source>
</evidence>
<dbReference type="Proteomes" id="UP000283063">
    <property type="component" value="Chromosome"/>
</dbReference>
<dbReference type="PANTHER" id="PTHR43292:SF3">
    <property type="entry name" value="ACYL-COA DEHYDROGENASE FADE29"/>
    <property type="match status" value="1"/>
</dbReference>
<dbReference type="AlphaFoldDB" id="A0A3T0N7H0"/>
<evidence type="ECO:0000259" key="9">
    <source>
        <dbReference type="Pfam" id="PF02771"/>
    </source>
</evidence>
<dbReference type="Pfam" id="PF02770">
    <property type="entry name" value="Acyl-CoA_dh_M"/>
    <property type="match status" value="1"/>
</dbReference>
<dbReference type="Pfam" id="PF02771">
    <property type="entry name" value="Acyl-CoA_dh_N"/>
    <property type="match status" value="1"/>
</dbReference>
<evidence type="ECO:0000256" key="6">
    <source>
        <dbReference type="RuleBase" id="RU362125"/>
    </source>
</evidence>
<dbReference type="InterPro" id="IPR037069">
    <property type="entry name" value="AcylCoA_DH/ox_N_sf"/>
</dbReference>